<dbReference type="AlphaFoldDB" id="A0AAJ6CJK9"/>
<proteinExistence type="predicted"/>
<dbReference type="EMBL" id="CP119950">
    <property type="protein sequence ID" value="WFD01336.1"/>
    <property type="molecule type" value="Genomic_DNA"/>
</dbReference>
<reference evidence="2 3" key="1">
    <citation type="submission" date="2023-03" db="EMBL/GenBank/DDBJ databases">
        <title>Mating type loci evolution in Malassezia.</title>
        <authorList>
            <person name="Coelho M.A."/>
        </authorList>
    </citation>
    <scope>NUCLEOTIDE SEQUENCE [LARGE SCALE GENOMIC DNA]</scope>
    <source>
        <strain evidence="2 3">CBS 9725</strain>
    </source>
</reference>
<organism evidence="2 3">
    <name type="scientific">Malassezia yamatoensis</name>
    <dbReference type="NCBI Taxonomy" id="253288"/>
    <lineage>
        <taxon>Eukaryota</taxon>
        <taxon>Fungi</taxon>
        <taxon>Dikarya</taxon>
        <taxon>Basidiomycota</taxon>
        <taxon>Ustilaginomycotina</taxon>
        <taxon>Malasseziomycetes</taxon>
        <taxon>Malasseziales</taxon>
        <taxon>Malasseziaceae</taxon>
        <taxon>Malassezia</taxon>
    </lineage>
</organism>
<accession>A0AAJ6CJK9</accession>
<evidence type="ECO:0000313" key="2">
    <source>
        <dbReference type="EMBL" id="WFD01336.1"/>
    </source>
</evidence>
<name>A0AAJ6CJK9_9BASI</name>
<feature type="signal peptide" evidence="1">
    <location>
        <begin position="1"/>
        <end position="20"/>
    </location>
</feature>
<dbReference type="Proteomes" id="UP001219567">
    <property type="component" value="Chromosome 8"/>
</dbReference>
<keyword evidence="3" id="KW-1185">Reference proteome</keyword>
<sequence>MSSFRFFTFLALALVATVLASPVSKDSVSCKPIGHPTKLVNYNPEFRTSSFFKTANSAKHPRLLAANSSSEKFQFYHCSLPSDKYSKEKNGIMYGQLRSVKLPGLCMTPNNVNVEGPSTNDGWINTETVPPNTDGTITFRKCATTDTEVMRRQWLALENYGSKKPCSFPSIFQKGRKGDLEMLGLTGDSNSSSFYFPFKESTSTAYLADALPASCKGKL</sequence>
<evidence type="ECO:0000256" key="1">
    <source>
        <dbReference type="SAM" id="SignalP"/>
    </source>
</evidence>
<gene>
    <name evidence="2" type="ORF">MYAM1_004098</name>
</gene>
<protein>
    <submittedName>
        <fullName evidence="2">Uncharacterized protein</fullName>
    </submittedName>
</protein>
<evidence type="ECO:0000313" key="3">
    <source>
        <dbReference type="Proteomes" id="UP001219567"/>
    </source>
</evidence>
<feature type="chain" id="PRO_5042610031" evidence="1">
    <location>
        <begin position="21"/>
        <end position="219"/>
    </location>
</feature>
<keyword evidence="1" id="KW-0732">Signal</keyword>